<feature type="region of interest" description="Disordered" evidence="2">
    <location>
        <begin position="1"/>
        <end position="25"/>
    </location>
</feature>
<feature type="non-terminal residue" evidence="3">
    <location>
        <position position="1"/>
    </location>
</feature>
<evidence type="ECO:0000313" key="4">
    <source>
        <dbReference type="Proteomes" id="UP001432027"/>
    </source>
</evidence>
<keyword evidence="4" id="KW-1185">Reference proteome</keyword>
<keyword evidence="1" id="KW-0175">Coiled coil</keyword>
<dbReference type="EMBL" id="BTSX01000003">
    <property type="protein sequence ID" value="GMS89566.1"/>
    <property type="molecule type" value="Genomic_DNA"/>
</dbReference>
<comment type="caution">
    <text evidence="3">The sequence shown here is derived from an EMBL/GenBank/DDBJ whole genome shotgun (WGS) entry which is preliminary data.</text>
</comment>
<proteinExistence type="predicted"/>
<protein>
    <submittedName>
        <fullName evidence="3">Uncharacterized protein</fullName>
    </submittedName>
</protein>
<dbReference type="Proteomes" id="UP001432027">
    <property type="component" value="Unassembled WGS sequence"/>
</dbReference>
<dbReference type="AlphaFoldDB" id="A0AAV5T236"/>
<feature type="non-terminal residue" evidence="3">
    <location>
        <position position="140"/>
    </location>
</feature>
<feature type="coiled-coil region" evidence="1">
    <location>
        <begin position="28"/>
        <end position="74"/>
    </location>
</feature>
<sequence length="140" mass="16618">ESPISEMSCYLPVEEPMEEDDEKQDKVVKVVKKKQKNIQEEAEKLRRSKEDSQLEELKAKADLLKIKADKAVKIHQNAGYNYENECKRVVQRRAAYDSRTKNKKNIIDQGKRLKKLHESERERRQTEKEELDKVRAKYNT</sequence>
<name>A0AAV5T236_9BILA</name>
<evidence type="ECO:0000256" key="2">
    <source>
        <dbReference type="SAM" id="MobiDB-lite"/>
    </source>
</evidence>
<feature type="region of interest" description="Disordered" evidence="2">
    <location>
        <begin position="95"/>
        <end position="140"/>
    </location>
</feature>
<accession>A0AAV5T236</accession>
<gene>
    <name evidence="3" type="ORF">PENTCL1PPCAC_11741</name>
</gene>
<organism evidence="3 4">
    <name type="scientific">Pristionchus entomophagus</name>
    <dbReference type="NCBI Taxonomy" id="358040"/>
    <lineage>
        <taxon>Eukaryota</taxon>
        <taxon>Metazoa</taxon>
        <taxon>Ecdysozoa</taxon>
        <taxon>Nematoda</taxon>
        <taxon>Chromadorea</taxon>
        <taxon>Rhabditida</taxon>
        <taxon>Rhabditina</taxon>
        <taxon>Diplogasteromorpha</taxon>
        <taxon>Diplogasteroidea</taxon>
        <taxon>Neodiplogasteridae</taxon>
        <taxon>Pristionchus</taxon>
    </lineage>
</organism>
<evidence type="ECO:0000256" key="1">
    <source>
        <dbReference type="SAM" id="Coils"/>
    </source>
</evidence>
<reference evidence="3" key="1">
    <citation type="submission" date="2023-10" db="EMBL/GenBank/DDBJ databases">
        <title>Genome assembly of Pristionchus species.</title>
        <authorList>
            <person name="Yoshida K."/>
            <person name="Sommer R.J."/>
        </authorList>
    </citation>
    <scope>NUCLEOTIDE SEQUENCE</scope>
    <source>
        <strain evidence="3">RS0144</strain>
    </source>
</reference>
<evidence type="ECO:0000313" key="3">
    <source>
        <dbReference type="EMBL" id="GMS89566.1"/>
    </source>
</evidence>